<feature type="region of interest" description="Disordered" evidence="1">
    <location>
        <begin position="97"/>
        <end position="125"/>
    </location>
</feature>
<dbReference type="PhylomeDB" id="Q2J7J6"/>
<feature type="compositionally biased region" description="Polar residues" evidence="1">
    <location>
        <begin position="113"/>
        <end position="123"/>
    </location>
</feature>
<dbReference type="AlphaFoldDB" id="Q2J7J6"/>
<reference evidence="2 3" key="1">
    <citation type="journal article" date="2007" name="Genome Res.">
        <title>Genome characteristics of facultatively symbiotic Frankia sp. strains reflect host range and host plant biogeography.</title>
        <authorList>
            <person name="Normand P."/>
            <person name="Lapierre P."/>
            <person name="Tisa L.S."/>
            <person name="Gogarten J.P."/>
            <person name="Alloisio N."/>
            <person name="Bagnarol E."/>
            <person name="Bassi C.A."/>
            <person name="Berry A.M."/>
            <person name="Bickhart D.M."/>
            <person name="Choisne N."/>
            <person name="Couloux A."/>
            <person name="Cournoyer B."/>
            <person name="Cruveiller S."/>
            <person name="Daubin V."/>
            <person name="Demange N."/>
            <person name="Francino M.P."/>
            <person name="Goltsman E."/>
            <person name="Huang Y."/>
            <person name="Kopp O.R."/>
            <person name="Labarre L."/>
            <person name="Lapidus A."/>
            <person name="Lavire C."/>
            <person name="Marechal J."/>
            <person name="Martinez M."/>
            <person name="Mastronunzio J.E."/>
            <person name="Mullin B.C."/>
            <person name="Niemann J."/>
            <person name="Pujic P."/>
            <person name="Rawnsley T."/>
            <person name="Rouy Z."/>
            <person name="Schenowitz C."/>
            <person name="Sellstedt A."/>
            <person name="Tavares F."/>
            <person name="Tomkins J.P."/>
            <person name="Vallenet D."/>
            <person name="Valverde C."/>
            <person name="Wall L.G."/>
            <person name="Wang Y."/>
            <person name="Medigue C."/>
            <person name="Benson D.R."/>
        </authorList>
    </citation>
    <scope>NUCLEOTIDE SEQUENCE [LARGE SCALE GENOMIC DNA]</scope>
    <source>
        <strain evidence="3">DSM 45818 / CECT 9043 / CcI3</strain>
    </source>
</reference>
<keyword evidence="3" id="KW-1185">Reference proteome</keyword>
<dbReference type="OrthoDB" id="3218180at2"/>
<dbReference type="InterPro" id="IPR001387">
    <property type="entry name" value="Cro/C1-type_HTH"/>
</dbReference>
<dbReference type="HOGENOM" id="CLU_569562_0_0_11"/>
<dbReference type="RefSeq" id="WP_011437771.1">
    <property type="nucleotide sequence ID" value="NC_007777.1"/>
</dbReference>
<dbReference type="EMBL" id="CP000249">
    <property type="protein sequence ID" value="ABD12746.1"/>
    <property type="molecule type" value="Genomic_DNA"/>
</dbReference>
<evidence type="ECO:0000313" key="3">
    <source>
        <dbReference type="Proteomes" id="UP000001937"/>
    </source>
</evidence>
<organism evidence="2 3">
    <name type="scientific">Frankia casuarinae (strain DSM 45818 / CECT 9043 / HFP020203 / CcI3)</name>
    <dbReference type="NCBI Taxonomy" id="106370"/>
    <lineage>
        <taxon>Bacteria</taxon>
        <taxon>Bacillati</taxon>
        <taxon>Actinomycetota</taxon>
        <taxon>Actinomycetes</taxon>
        <taxon>Frankiales</taxon>
        <taxon>Frankiaceae</taxon>
        <taxon>Frankia</taxon>
    </lineage>
</organism>
<evidence type="ECO:0000256" key="1">
    <source>
        <dbReference type="SAM" id="MobiDB-lite"/>
    </source>
</evidence>
<dbReference type="KEGG" id="fra:Francci3_3392"/>
<dbReference type="Proteomes" id="UP000001937">
    <property type="component" value="Chromosome"/>
</dbReference>
<sequence length="479" mass="51445">MPPQPSTHPGWNPGQLRRHREQLGLSRAALADKIANIDPVVAKEAGFTPPAAGPEMISKHERGVNFPGTSYQAAYCHFFQASEPELGFRYPYPHEHKDDHAGSVTPPLAGIPSQHQPTPQTEGVETANRRDLLSLTAAAIGLTATGTAAAMIAPADRLAILERATAGSGAASAAEGALQAVVADYLHHPPAETLRRAIALQQLTDAITAQYPLRPADQARVWRVSGVATGIRGWLENNAGHTTDARLSLREAHRRGELLEDNQLIAWTRFMQATIEDYAGNPAGAEQYALDGLRHAPSGPQRAILLVGSLAGARAAHGDIRGVDAAVSEAESIVSRLTPDERGPREDHRTVVDSLTSIGLPIFSLDVGRVYSRLGEIGRFMEVTADVRPAIEQGSSSRTSVFRADEAVAVARSKSPDLDRVAALARESLRLAGPFQTAHIASRVNVVLAVTDRDYPAIRSLADEAHTWRISRNRPIDLV</sequence>
<accession>Q2J7J6</accession>
<gene>
    <name evidence="2" type="ordered locus">Francci3_3392</name>
</gene>
<name>Q2J7J6_FRACC</name>
<protein>
    <submittedName>
        <fullName evidence="2">Twin-arginine translocation pathway signal</fullName>
    </submittedName>
</protein>
<proteinExistence type="predicted"/>
<evidence type="ECO:0000313" key="2">
    <source>
        <dbReference type="EMBL" id="ABD12746.1"/>
    </source>
</evidence>
<dbReference type="CDD" id="cd00093">
    <property type="entry name" value="HTH_XRE"/>
    <property type="match status" value="1"/>
</dbReference>